<dbReference type="SUPFAM" id="SSF81345">
    <property type="entry name" value="ABC transporter involved in vitamin B12 uptake, BtuC"/>
    <property type="match status" value="1"/>
</dbReference>
<dbReference type="AlphaFoldDB" id="A0A428KGP8"/>
<feature type="transmembrane region" description="Helical" evidence="8">
    <location>
        <begin position="273"/>
        <end position="296"/>
    </location>
</feature>
<evidence type="ECO:0000313" key="10">
    <source>
        <dbReference type="Proteomes" id="UP000270291"/>
    </source>
</evidence>
<comment type="subcellular location">
    <subcellularLocation>
        <location evidence="1">Cell membrane</location>
        <topology evidence="1">Multi-pass membrane protein</topology>
    </subcellularLocation>
</comment>
<dbReference type="Pfam" id="PF01032">
    <property type="entry name" value="FecCD"/>
    <property type="match status" value="1"/>
</dbReference>
<comment type="similarity">
    <text evidence="2">Belongs to the binding-protein-dependent transport system permease family. FecCD subfamily.</text>
</comment>
<keyword evidence="10" id="KW-1185">Reference proteome</keyword>
<comment type="caution">
    <text evidence="9">The sequence shown here is derived from an EMBL/GenBank/DDBJ whole genome shotgun (WGS) entry which is preliminary data.</text>
</comment>
<keyword evidence="7 8" id="KW-0472">Membrane</keyword>
<dbReference type="EMBL" id="RWIU01000001">
    <property type="protein sequence ID" value="RSK45606.1"/>
    <property type="molecule type" value="Genomic_DNA"/>
</dbReference>
<dbReference type="InterPro" id="IPR037294">
    <property type="entry name" value="ABC_BtuC-like"/>
</dbReference>
<dbReference type="RefSeq" id="WP_125434519.1">
    <property type="nucleotide sequence ID" value="NZ_RWIU01000001.1"/>
</dbReference>
<organism evidence="9 10">
    <name type="scientific">Hymenobacter perfusus</name>
    <dbReference type="NCBI Taxonomy" id="1236770"/>
    <lineage>
        <taxon>Bacteria</taxon>
        <taxon>Pseudomonadati</taxon>
        <taxon>Bacteroidota</taxon>
        <taxon>Cytophagia</taxon>
        <taxon>Cytophagales</taxon>
        <taxon>Hymenobacteraceae</taxon>
        <taxon>Hymenobacter</taxon>
    </lineage>
</organism>
<gene>
    <name evidence="9" type="ORF">EI293_00060</name>
</gene>
<dbReference type="GO" id="GO:0022857">
    <property type="term" value="F:transmembrane transporter activity"/>
    <property type="evidence" value="ECO:0007669"/>
    <property type="project" value="InterPro"/>
</dbReference>
<feature type="transmembrane region" description="Helical" evidence="8">
    <location>
        <begin position="308"/>
        <end position="328"/>
    </location>
</feature>
<dbReference type="FunFam" id="1.10.3470.10:FF:000001">
    <property type="entry name" value="Vitamin B12 ABC transporter permease BtuC"/>
    <property type="match status" value="1"/>
</dbReference>
<feature type="transmembrane region" description="Helical" evidence="8">
    <location>
        <begin position="192"/>
        <end position="214"/>
    </location>
</feature>
<dbReference type="Gene3D" id="1.10.3470.10">
    <property type="entry name" value="ABC transporter involved in vitamin B12 uptake, BtuC"/>
    <property type="match status" value="1"/>
</dbReference>
<feature type="transmembrane region" description="Helical" evidence="8">
    <location>
        <begin position="240"/>
        <end position="267"/>
    </location>
</feature>
<dbReference type="CDD" id="cd06550">
    <property type="entry name" value="TM_ABC_iron-siderophores_like"/>
    <property type="match status" value="1"/>
</dbReference>
<protein>
    <submittedName>
        <fullName evidence="9">Iron ABC transporter permease</fullName>
    </submittedName>
</protein>
<dbReference type="InterPro" id="IPR000522">
    <property type="entry name" value="ABC_transptr_permease_BtuC"/>
</dbReference>
<feature type="transmembrane region" description="Helical" evidence="8">
    <location>
        <begin position="150"/>
        <end position="172"/>
    </location>
</feature>
<evidence type="ECO:0000256" key="2">
    <source>
        <dbReference type="ARBA" id="ARBA00007935"/>
    </source>
</evidence>
<name>A0A428KGP8_9BACT</name>
<feature type="transmembrane region" description="Helical" evidence="8">
    <location>
        <begin position="118"/>
        <end position="138"/>
    </location>
</feature>
<feature type="transmembrane region" description="Helical" evidence="8">
    <location>
        <begin position="90"/>
        <end position="112"/>
    </location>
</feature>
<evidence type="ECO:0000256" key="1">
    <source>
        <dbReference type="ARBA" id="ARBA00004651"/>
    </source>
</evidence>
<reference evidence="9 10" key="1">
    <citation type="submission" date="2018-12" db="EMBL/GenBank/DDBJ databases">
        <authorList>
            <person name="Feng G."/>
            <person name="Zhu H."/>
        </authorList>
    </citation>
    <scope>NUCLEOTIDE SEQUENCE [LARGE SCALE GENOMIC DNA]</scope>
    <source>
        <strain evidence="9 10">LMG 26000</strain>
    </source>
</reference>
<keyword evidence="5 8" id="KW-0812">Transmembrane</keyword>
<keyword evidence="6 8" id="KW-1133">Transmembrane helix</keyword>
<keyword evidence="4" id="KW-1003">Cell membrane</keyword>
<proteinExistence type="inferred from homology"/>
<dbReference type="PANTHER" id="PTHR30472">
    <property type="entry name" value="FERRIC ENTEROBACTIN TRANSPORT SYSTEM PERMEASE PROTEIN"/>
    <property type="match status" value="1"/>
</dbReference>
<evidence type="ECO:0000256" key="5">
    <source>
        <dbReference type="ARBA" id="ARBA00022692"/>
    </source>
</evidence>
<sequence>MHRSALPWILACLLLLLGLLVVGLRVGSYETDFALLGRTLLHYNPQDPAQLVLVELRLPRLLLALLAGAALALSGYLMQIMVNNPLADPYLLGMASGGALGASVTFAFVPVLVVGGFYLPPLAALVGALGTTLVVVIIGSRRGRIVPAQLLLAGVAVGSLTTALGGLLTFLAATEEKLRTITFWALGGFERASWAVLPYPAAAVGLGLLAVLLLRNNLNLLLLGEERATALGLPVARTRWLLLLIASGLTGTVVALCGPVGFVGLVVPHITRWLLGAVGRGNLVFCALLGGTFLVFCDLLARLLYPPAGLPVGLVTALFGVPFFVYLLRKQGT</sequence>
<dbReference type="PANTHER" id="PTHR30472:SF25">
    <property type="entry name" value="ABC TRANSPORTER PERMEASE PROTEIN MJ0876-RELATED"/>
    <property type="match status" value="1"/>
</dbReference>
<dbReference type="OrthoDB" id="9811721at2"/>
<evidence type="ECO:0000256" key="3">
    <source>
        <dbReference type="ARBA" id="ARBA00022448"/>
    </source>
</evidence>
<evidence type="ECO:0000313" key="9">
    <source>
        <dbReference type="EMBL" id="RSK45606.1"/>
    </source>
</evidence>
<accession>A0A428KGP8</accession>
<evidence type="ECO:0000256" key="8">
    <source>
        <dbReference type="SAM" id="Phobius"/>
    </source>
</evidence>
<evidence type="ECO:0000256" key="6">
    <source>
        <dbReference type="ARBA" id="ARBA00022989"/>
    </source>
</evidence>
<dbReference type="Proteomes" id="UP000270291">
    <property type="component" value="Unassembled WGS sequence"/>
</dbReference>
<evidence type="ECO:0000256" key="4">
    <source>
        <dbReference type="ARBA" id="ARBA00022475"/>
    </source>
</evidence>
<dbReference type="GO" id="GO:0005886">
    <property type="term" value="C:plasma membrane"/>
    <property type="evidence" value="ECO:0007669"/>
    <property type="project" value="UniProtKB-SubCell"/>
</dbReference>
<feature type="transmembrane region" description="Helical" evidence="8">
    <location>
        <begin position="61"/>
        <end position="78"/>
    </location>
</feature>
<keyword evidence="3" id="KW-0813">Transport</keyword>
<evidence type="ECO:0000256" key="7">
    <source>
        <dbReference type="ARBA" id="ARBA00023136"/>
    </source>
</evidence>